<proteinExistence type="predicted"/>
<protein>
    <submittedName>
        <fullName evidence="2">Uncharacterized protein</fullName>
    </submittedName>
</protein>
<name>A0A5N6FQT4_PETAA</name>
<organism evidence="2 3">
    <name type="scientific">Petromyces alliaceus</name>
    <name type="common">Aspergillus alliaceus</name>
    <dbReference type="NCBI Taxonomy" id="209559"/>
    <lineage>
        <taxon>Eukaryota</taxon>
        <taxon>Fungi</taxon>
        <taxon>Dikarya</taxon>
        <taxon>Ascomycota</taxon>
        <taxon>Pezizomycotina</taxon>
        <taxon>Eurotiomycetes</taxon>
        <taxon>Eurotiomycetidae</taxon>
        <taxon>Eurotiales</taxon>
        <taxon>Aspergillaceae</taxon>
        <taxon>Aspergillus</taxon>
        <taxon>Aspergillus subgen. Circumdati</taxon>
    </lineage>
</organism>
<accession>A0A8H6A9V7</accession>
<feature type="compositionally biased region" description="Polar residues" evidence="1">
    <location>
        <begin position="94"/>
        <end position="107"/>
    </location>
</feature>
<evidence type="ECO:0000313" key="2">
    <source>
        <dbReference type="EMBL" id="KAF5862834.1"/>
    </source>
</evidence>
<feature type="compositionally biased region" description="Polar residues" evidence="1">
    <location>
        <begin position="217"/>
        <end position="229"/>
    </location>
</feature>
<keyword evidence="3" id="KW-1185">Reference proteome</keyword>
<dbReference type="EMBL" id="SPNV01000064">
    <property type="protein sequence ID" value="KAF5862834.1"/>
    <property type="molecule type" value="Genomic_DNA"/>
</dbReference>
<feature type="compositionally biased region" description="Polar residues" evidence="1">
    <location>
        <begin position="405"/>
        <end position="416"/>
    </location>
</feature>
<feature type="compositionally biased region" description="Low complexity" evidence="1">
    <location>
        <begin position="186"/>
        <end position="199"/>
    </location>
</feature>
<accession>A0A5N6FQT4</accession>
<feature type="compositionally biased region" description="Basic and acidic residues" evidence="1">
    <location>
        <begin position="230"/>
        <end position="241"/>
    </location>
</feature>
<feature type="compositionally biased region" description="Polar residues" evidence="1">
    <location>
        <begin position="47"/>
        <end position="72"/>
    </location>
</feature>
<feature type="compositionally biased region" description="Acidic residues" evidence="1">
    <location>
        <begin position="151"/>
        <end position="170"/>
    </location>
</feature>
<reference evidence="2 3" key="1">
    <citation type="submission" date="2019-04" db="EMBL/GenBank/DDBJ databases">
        <title>Aspergillus burnettii sp. nov., novel species from soil in southeast Queensland.</title>
        <authorList>
            <person name="Gilchrist C.L.M."/>
            <person name="Pitt J.I."/>
            <person name="Lange L."/>
            <person name="Lacey H.J."/>
            <person name="Vuong D."/>
            <person name="Midgley D.J."/>
            <person name="Greenfield P."/>
            <person name="Bradbury M."/>
            <person name="Lacey E."/>
            <person name="Busk P.K."/>
            <person name="Pilgaard B."/>
            <person name="Chooi Y.H."/>
            <person name="Piggott A.M."/>
        </authorList>
    </citation>
    <scope>NUCLEOTIDE SEQUENCE [LARGE SCALE GENOMIC DNA]</scope>
    <source>
        <strain evidence="2 3">FRR 5400</strain>
    </source>
</reference>
<sequence>MPRPPTKRNRLTLKAAPANSKEKAQRDGEDISKANPSRSPVLDNQDESSASQLAFSAQHANTLRQLRNQTPLAKTHEHAIESSPMGERGATGSRPPTRSRGYSSTLSMAERKFDMGSKVPGTPAFESSILSNFRRRPRQASILQMMQAEDGSSELDDDDFLGGLSPEDESTPLNLSRGKSLLVRKSVSPSPSQLSLPSSDGSRKRKRSVEECRVPQSPLTVVENTPTESPNHRDWENKSRGSSEPCQPLKSLEMISQTMAPPLSSSPPSSPVRPASTPKLAQASDSTGEGTETFPVVASRAITIPTATLQDRLLPRRRQRHPKCRDAARMEVQSDTSEDGAPAVDQDDDELSYLHPRRRTTRSKRKPYSEARRAIEHTAGVVVNRSSHPKRSVIAKITEQVQENPHVTTHLSQPCEDTNIDKENQPVDTSSPLSSPLDSDAFESVSPPESPPSVNFLSEELRLQAKKFAEIDKWEMEFEEIPGRQSSALE</sequence>
<comment type="caution">
    <text evidence="2">The sequence shown here is derived from an EMBL/GenBank/DDBJ whole genome shotgun (WGS) entry which is preliminary data.</text>
</comment>
<dbReference type="Proteomes" id="UP000541154">
    <property type="component" value="Unassembled WGS sequence"/>
</dbReference>
<evidence type="ECO:0000313" key="3">
    <source>
        <dbReference type="Proteomes" id="UP000541154"/>
    </source>
</evidence>
<dbReference type="AlphaFoldDB" id="A0A5N6FQT4"/>
<feature type="compositionally biased region" description="Basic and acidic residues" evidence="1">
    <location>
        <begin position="20"/>
        <end position="32"/>
    </location>
</feature>
<feature type="compositionally biased region" description="Low complexity" evidence="1">
    <location>
        <begin position="430"/>
        <end position="447"/>
    </location>
</feature>
<feature type="compositionally biased region" description="Basic residues" evidence="1">
    <location>
        <begin position="1"/>
        <end position="11"/>
    </location>
</feature>
<feature type="region of interest" description="Disordered" evidence="1">
    <location>
        <begin position="1"/>
        <end position="373"/>
    </location>
</feature>
<gene>
    <name evidence="2" type="ORF">ETB97_011074</name>
</gene>
<feature type="compositionally biased region" description="Basic residues" evidence="1">
    <location>
        <begin position="355"/>
        <end position="366"/>
    </location>
</feature>
<dbReference type="OMA" id="QDELQMP"/>
<feature type="region of interest" description="Disordered" evidence="1">
    <location>
        <begin position="405"/>
        <end position="455"/>
    </location>
</feature>
<evidence type="ECO:0000256" key="1">
    <source>
        <dbReference type="SAM" id="MobiDB-lite"/>
    </source>
</evidence>